<evidence type="ECO:0000256" key="3">
    <source>
        <dbReference type="ARBA" id="ARBA00022737"/>
    </source>
</evidence>
<sequence>MQHNLALLQDRLLRAIDPASARGVDPPFGIVNILPEGATSQGQQQQQQTSATSSRSGIRGSSTAAKPVSPRGYNTMSGAGNFQTASTSTANYYNPALSNKYPAYSTTPAVPTYDSTGYPSPSYSQPSFTPNQPYTSQPGIYNPVNYQPTPAPQPNVFNPVNPTGPNTAAPYTPPAPTPQQPAMYSYQDRPAETAWNDPPIVQEKPKPAANYTNNTVPNLFTPQPMVNAADRGPPGAPAYQGLYNPMEHQAPQPPFQSPPSFGGLNQNNQVSQATGLSASQAPAPEPPKPVEKGPIPTEHQALQDVFDKLVKSCAQVAPNAQMKRKLEDVARKLEILYDKLRGNLLSQTVVVGLHQIVQAIQQYDYGTGLNVYTGMVSHGNFSEISNFMPAIKVLLQSASQMQVYVQ</sequence>
<evidence type="ECO:0000256" key="1">
    <source>
        <dbReference type="ARBA" id="ARBA00022448"/>
    </source>
</evidence>
<dbReference type="InterPro" id="IPR040251">
    <property type="entry name" value="SEC31-like"/>
</dbReference>
<reference evidence="5 6" key="1">
    <citation type="journal article" date="2021" name="Elife">
        <title>Chloroplast acquisition without the gene transfer in kleptoplastic sea slugs, Plakobranchus ocellatus.</title>
        <authorList>
            <person name="Maeda T."/>
            <person name="Takahashi S."/>
            <person name="Yoshida T."/>
            <person name="Shimamura S."/>
            <person name="Takaki Y."/>
            <person name="Nagai Y."/>
            <person name="Toyoda A."/>
            <person name="Suzuki Y."/>
            <person name="Arimoto A."/>
            <person name="Ishii H."/>
            <person name="Satoh N."/>
            <person name="Nishiyama T."/>
            <person name="Hasebe M."/>
            <person name="Maruyama T."/>
            <person name="Minagawa J."/>
            <person name="Obokata J."/>
            <person name="Shigenobu S."/>
        </authorList>
    </citation>
    <scope>NUCLEOTIDE SEQUENCE [LARGE SCALE GENOMIC DNA]</scope>
</reference>
<dbReference type="GO" id="GO:0090110">
    <property type="term" value="P:COPII-coated vesicle cargo loading"/>
    <property type="evidence" value="ECO:0007669"/>
    <property type="project" value="TreeGrafter"/>
</dbReference>
<keyword evidence="6" id="KW-1185">Reference proteome</keyword>
<dbReference type="GO" id="GO:0007029">
    <property type="term" value="P:endoplasmic reticulum organization"/>
    <property type="evidence" value="ECO:0007669"/>
    <property type="project" value="TreeGrafter"/>
</dbReference>
<proteinExistence type="predicted"/>
<dbReference type="AlphaFoldDB" id="A0AAV4D2W6"/>
<evidence type="ECO:0000256" key="4">
    <source>
        <dbReference type="SAM" id="MobiDB-lite"/>
    </source>
</evidence>
<dbReference type="FunFam" id="1.20.940.10:FF:000001">
    <property type="entry name" value="Protein transport protein Sec31A isoform A"/>
    <property type="match status" value="1"/>
</dbReference>
<evidence type="ECO:0000313" key="6">
    <source>
        <dbReference type="Proteomes" id="UP000735302"/>
    </source>
</evidence>
<name>A0AAV4D2W6_9GAST</name>
<protein>
    <submittedName>
        <fullName evidence="5">Transport protein sec31a</fullName>
    </submittedName>
</protein>
<dbReference type="GO" id="GO:0030127">
    <property type="term" value="C:COPII vesicle coat"/>
    <property type="evidence" value="ECO:0007669"/>
    <property type="project" value="TreeGrafter"/>
</dbReference>
<keyword evidence="1" id="KW-0813">Transport</keyword>
<dbReference type="PANTHER" id="PTHR13923:SF11">
    <property type="entry name" value="SECRETORY 31, ISOFORM D"/>
    <property type="match status" value="1"/>
</dbReference>
<keyword evidence="3" id="KW-0677">Repeat</keyword>
<feature type="compositionally biased region" description="Polar residues" evidence="4">
    <location>
        <begin position="264"/>
        <end position="280"/>
    </location>
</feature>
<evidence type="ECO:0000256" key="2">
    <source>
        <dbReference type="ARBA" id="ARBA00022574"/>
    </source>
</evidence>
<keyword evidence="2" id="KW-0853">WD repeat</keyword>
<evidence type="ECO:0000313" key="5">
    <source>
        <dbReference type="EMBL" id="GFO38325.1"/>
    </source>
</evidence>
<dbReference type="Gene3D" id="1.20.940.10">
    <property type="entry name" value="Functional domain of the splicing factor Prp18"/>
    <property type="match status" value="1"/>
</dbReference>
<dbReference type="PANTHER" id="PTHR13923">
    <property type="entry name" value="SEC31-RELATED PROTEIN"/>
    <property type="match status" value="1"/>
</dbReference>
<organism evidence="5 6">
    <name type="scientific">Plakobranchus ocellatus</name>
    <dbReference type="NCBI Taxonomy" id="259542"/>
    <lineage>
        <taxon>Eukaryota</taxon>
        <taxon>Metazoa</taxon>
        <taxon>Spiralia</taxon>
        <taxon>Lophotrochozoa</taxon>
        <taxon>Mollusca</taxon>
        <taxon>Gastropoda</taxon>
        <taxon>Heterobranchia</taxon>
        <taxon>Euthyneura</taxon>
        <taxon>Panpulmonata</taxon>
        <taxon>Sacoglossa</taxon>
        <taxon>Placobranchoidea</taxon>
        <taxon>Plakobranchidae</taxon>
        <taxon>Plakobranchus</taxon>
    </lineage>
</organism>
<dbReference type="GO" id="GO:0005198">
    <property type="term" value="F:structural molecule activity"/>
    <property type="evidence" value="ECO:0007669"/>
    <property type="project" value="TreeGrafter"/>
</dbReference>
<feature type="compositionally biased region" description="Low complexity" evidence="4">
    <location>
        <begin position="37"/>
        <end position="65"/>
    </location>
</feature>
<dbReference type="EMBL" id="BLXT01007309">
    <property type="protein sequence ID" value="GFO38325.1"/>
    <property type="molecule type" value="Genomic_DNA"/>
</dbReference>
<feature type="region of interest" description="Disordered" evidence="4">
    <location>
        <begin position="32"/>
        <end position="80"/>
    </location>
</feature>
<dbReference type="Proteomes" id="UP000735302">
    <property type="component" value="Unassembled WGS sequence"/>
</dbReference>
<dbReference type="GO" id="GO:0070971">
    <property type="term" value="C:endoplasmic reticulum exit site"/>
    <property type="evidence" value="ECO:0007669"/>
    <property type="project" value="TreeGrafter"/>
</dbReference>
<accession>A0AAV4D2W6</accession>
<feature type="region of interest" description="Disordered" evidence="4">
    <location>
        <begin position="227"/>
        <end position="295"/>
    </location>
</feature>
<comment type="caution">
    <text evidence="5">The sequence shown here is derived from an EMBL/GenBank/DDBJ whole genome shotgun (WGS) entry which is preliminary data.</text>
</comment>
<gene>
    <name evidence="5" type="ORF">PoB_006483000</name>
</gene>